<accession>A0ABX7I416</accession>
<keyword evidence="1" id="KW-0812">Transmembrane</keyword>
<dbReference type="InterPro" id="IPR006860">
    <property type="entry name" value="FecR"/>
</dbReference>
<evidence type="ECO:0000313" key="4">
    <source>
        <dbReference type="EMBL" id="QRR00535.1"/>
    </source>
</evidence>
<feature type="transmembrane region" description="Helical" evidence="1">
    <location>
        <begin position="67"/>
        <end position="90"/>
    </location>
</feature>
<name>A0ABX7I416_9BACT</name>
<dbReference type="Gene3D" id="2.60.120.1440">
    <property type="match status" value="1"/>
</dbReference>
<organism evidence="4 5">
    <name type="scientific">Dyadobacter sandarakinus</name>
    <dbReference type="NCBI Taxonomy" id="2747268"/>
    <lineage>
        <taxon>Bacteria</taxon>
        <taxon>Pseudomonadati</taxon>
        <taxon>Bacteroidota</taxon>
        <taxon>Cytophagia</taxon>
        <taxon>Cytophagales</taxon>
        <taxon>Spirosomataceae</taxon>
        <taxon>Dyadobacter</taxon>
    </lineage>
</organism>
<dbReference type="PIRSF" id="PIRSF018266">
    <property type="entry name" value="FecR"/>
    <property type="match status" value="1"/>
</dbReference>
<dbReference type="Pfam" id="PF16344">
    <property type="entry name" value="FecR_C"/>
    <property type="match status" value="1"/>
</dbReference>
<dbReference type="InterPro" id="IPR032508">
    <property type="entry name" value="FecR_C"/>
</dbReference>
<dbReference type="Gene3D" id="3.55.50.30">
    <property type="match status" value="1"/>
</dbReference>
<dbReference type="PANTHER" id="PTHR30273">
    <property type="entry name" value="PERIPLASMIC SIGNAL SENSOR AND SIGMA FACTOR ACTIVATOR FECR-RELATED"/>
    <property type="match status" value="1"/>
</dbReference>
<evidence type="ECO:0000256" key="1">
    <source>
        <dbReference type="SAM" id="Phobius"/>
    </source>
</evidence>
<reference evidence="4 5" key="1">
    <citation type="submission" date="2020-06" db="EMBL/GenBank/DDBJ databases">
        <title>Dyadobacter sandarakinus sp. nov., isolated from the soil of the Arctic Yellow River Station.</title>
        <authorList>
            <person name="Zhang Y."/>
            <person name="Peng F."/>
        </authorList>
    </citation>
    <scope>NUCLEOTIDE SEQUENCE [LARGE SCALE GENOMIC DNA]</scope>
    <source>
        <strain evidence="4 5">Q3-56</strain>
    </source>
</reference>
<protein>
    <submittedName>
        <fullName evidence="4">FecR domain-containing protein</fullName>
    </submittedName>
</protein>
<evidence type="ECO:0000259" key="2">
    <source>
        <dbReference type="Pfam" id="PF04773"/>
    </source>
</evidence>
<evidence type="ECO:0000313" key="5">
    <source>
        <dbReference type="Proteomes" id="UP000612680"/>
    </source>
</evidence>
<dbReference type="InterPro" id="IPR012373">
    <property type="entry name" value="Ferrdict_sens_TM"/>
</dbReference>
<keyword evidence="5" id="KW-1185">Reference proteome</keyword>
<feature type="domain" description="FecR protein" evidence="2">
    <location>
        <begin position="122"/>
        <end position="207"/>
    </location>
</feature>
<keyword evidence="1" id="KW-1133">Transmembrane helix</keyword>
<dbReference type="Proteomes" id="UP000612680">
    <property type="component" value="Chromosome"/>
</dbReference>
<dbReference type="EMBL" id="CP056775">
    <property type="protein sequence ID" value="QRR00535.1"/>
    <property type="molecule type" value="Genomic_DNA"/>
</dbReference>
<sequence length="336" mass="37327">MNHFHINELISKYVNGTTNADEDALVEQYLENNPMPENHDLIAEKDEIGARISRKLYRNTIRKPLSVWWRNAGIAAAACLALTAGLGWYFGSGNAGYGTVLTALLPDQPEGVEVKNTSRKPQRLTLDDGSEVTLQPGSRISYPERFGLKKRVVSLHGEAFFKVKKDPSKPFVVATENLATQVLGTSFNVRSYDRSGSIEVQVATGRVSVYEVSGRSNAKRNGVILTPNQRIVFDKRSQKMELGIVKNPIVVRPLASRQHFEFTESPVINALDMLEKTYGISIVVEGNMLRNCLFTGDLNNLPMFDQLSLICRSVNVDYEQRGTTIFIDGEGCPGNM</sequence>
<dbReference type="PANTHER" id="PTHR30273:SF2">
    <property type="entry name" value="PROTEIN FECR"/>
    <property type="match status" value="1"/>
</dbReference>
<proteinExistence type="predicted"/>
<feature type="domain" description="Protein FecR C-terminal" evidence="3">
    <location>
        <begin position="260"/>
        <end position="327"/>
    </location>
</feature>
<dbReference type="Pfam" id="PF04773">
    <property type="entry name" value="FecR"/>
    <property type="match status" value="1"/>
</dbReference>
<dbReference type="RefSeq" id="WP_204661692.1">
    <property type="nucleotide sequence ID" value="NZ_CP056775.1"/>
</dbReference>
<gene>
    <name evidence="4" type="ORF">HWI92_06235</name>
</gene>
<evidence type="ECO:0000259" key="3">
    <source>
        <dbReference type="Pfam" id="PF16344"/>
    </source>
</evidence>
<keyword evidence="1" id="KW-0472">Membrane</keyword>